<feature type="region of interest" description="Disordered" evidence="1">
    <location>
        <begin position="103"/>
        <end position="131"/>
    </location>
</feature>
<feature type="compositionally biased region" description="Basic and acidic residues" evidence="1">
    <location>
        <begin position="107"/>
        <end position="131"/>
    </location>
</feature>
<dbReference type="EMBL" id="LFZN01000041">
    <property type="protein sequence ID" value="KXT02504.1"/>
    <property type="molecule type" value="Genomic_DNA"/>
</dbReference>
<dbReference type="InterPro" id="IPR012471">
    <property type="entry name" value="DUF1690"/>
</dbReference>
<evidence type="ECO:0000256" key="1">
    <source>
        <dbReference type="SAM" id="MobiDB-lite"/>
    </source>
</evidence>
<dbReference type="Proteomes" id="UP000070133">
    <property type="component" value="Unassembled WGS sequence"/>
</dbReference>
<keyword evidence="3" id="KW-1185">Reference proteome</keyword>
<sequence>MGSGGSKPEQQHVFNAHAPVRLSQSVLNSLQESTETDFTRAQVLELRVQERVNAELQRIRDAQAKQLEALTASLTTNPPNERESLPSEVARDPNSLAAHLSSPFYHDWSKKDPQPAKSVESNRSHDSVQEEIMHLKQKLEQRKKLEKVPDSVEKAKESLVQCLRTNDRRPLDCWQEVEQFKKEVGKLEQAFIQKAGRIASIMGIPTEVVGSLPRPDVLQQAYMYASYDAGKKSKEDFEKEQAVEGSLHRTAKTGKVLIADGEQRASSFATYPVTDTWNGTGLAGCLTAKRDPRNNPCTNENLLQAFIDLINRVVLDRFTSAERTIIGVYTCLGGDCDSFLLPSLF</sequence>
<proteinExistence type="predicted"/>
<feature type="compositionally biased region" description="Basic and acidic residues" evidence="1">
    <location>
        <begin position="80"/>
        <end position="91"/>
    </location>
</feature>
<evidence type="ECO:0000313" key="2">
    <source>
        <dbReference type="EMBL" id="KXT02504.1"/>
    </source>
</evidence>
<evidence type="ECO:0000313" key="3">
    <source>
        <dbReference type="Proteomes" id="UP000070133"/>
    </source>
</evidence>
<reference evidence="2 3" key="1">
    <citation type="submission" date="2015-07" db="EMBL/GenBank/DDBJ databases">
        <title>Comparative genomics of the Sigatoka disease complex on banana suggests a link between parallel evolutionary changes in Pseudocercospora fijiensis and Pseudocercospora eumusae and increased virulence on the banana host.</title>
        <authorList>
            <person name="Chang T.-C."/>
            <person name="Salvucci A."/>
            <person name="Crous P.W."/>
            <person name="Stergiopoulos I."/>
        </authorList>
    </citation>
    <scope>NUCLEOTIDE SEQUENCE [LARGE SCALE GENOMIC DNA]</scope>
    <source>
        <strain evidence="2 3">CBS 114824</strain>
    </source>
</reference>
<feature type="region of interest" description="Disordered" evidence="1">
    <location>
        <begin position="71"/>
        <end position="91"/>
    </location>
</feature>
<protein>
    <submittedName>
        <fullName evidence="2">Uncharacterized protein</fullName>
    </submittedName>
</protein>
<comment type="caution">
    <text evidence="2">The sequence shown here is derived from an EMBL/GenBank/DDBJ whole genome shotgun (WGS) entry which is preliminary data.</text>
</comment>
<name>A0A139HJ29_9PEZI</name>
<dbReference type="Pfam" id="PF07956">
    <property type="entry name" value="DUF1690"/>
    <property type="match status" value="1"/>
</dbReference>
<dbReference type="InterPro" id="IPR038071">
    <property type="entry name" value="UROD/MetE-like_sf"/>
</dbReference>
<organism evidence="2 3">
    <name type="scientific">Pseudocercospora eumusae</name>
    <dbReference type="NCBI Taxonomy" id="321146"/>
    <lineage>
        <taxon>Eukaryota</taxon>
        <taxon>Fungi</taxon>
        <taxon>Dikarya</taxon>
        <taxon>Ascomycota</taxon>
        <taxon>Pezizomycotina</taxon>
        <taxon>Dothideomycetes</taxon>
        <taxon>Dothideomycetidae</taxon>
        <taxon>Mycosphaerellales</taxon>
        <taxon>Mycosphaerellaceae</taxon>
        <taxon>Pseudocercospora</taxon>
    </lineage>
</organism>
<gene>
    <name evidence="2" type="ORF">AC578_4199</name>
</gene>
<accession>A0A139HJ29</accession>
<dbReference type="OrthoDB" id="5544375at2759"/>
<dbReference type="AlphaFoldDB" id="A0A139HJ29"/>
<dbReference type="Gene3D" id="3.20.20.210">
    <property type="match status" value="1"/>
</dbReference>